<dbReference type="Gene3D" id="1.10.287.460">
    <property type="entry name" value="Peptidyl-prolyl cis-trans isomerase, FKBP-type, N-terminal domain"/>
    <property type="match status" value="1"/>
</dbReference>
<feature type="domain" description="PPIase FKBP-type" evidence="8">
    <location>
        <begin position="157"/>
        <end position="243"/>
    </location>
</feature>
<evidence type="ECO:0000256" key="6">
    <source>
        <dbReference type="RuleBase" id="RU003915"/>
    </source>
</evidence>
<accession>A0A5B8VPD5</accession>
<dbReference type="PANTHER" id="PTHR43811">
    <property type="entry name" value="FKBP-TYPE PEPTIDYL-PROLYL CIS-TRANS ISOMERASE FKPA"/>
    <property type="match status" value="1"/>
</dbReference>
<evidence type="ECO:0000259" key="8">
    <source>
        <dbReference type="PROSITE" id="PS50059"/>
    </source>
</evidence>
<evidence type="ECO:0000256" key="7">
    <source>
        <dbReference type="SAM" id="SignalP"/>
    </source>
</evidence>
<feature type="signal peptide" evidence="7">
    <location>
        <begin position="1"/>
        <end position="21"/>
    </location>
</feature>
<dbReference type="Pfam" id="PF00254">
    <property type="entry name" value="FKBP_C"/>
    <property type="match status" value="1"/>
</dbReference>
<dbReference type="EMBL" id="CP042434">
    <property type="protein sequence ID" value="QEC73103.1"/>
    <property type="molecule type" value="Genomic_DNA"/>
</dbReference>
<name>A0A5B8VPD5_9BACT</name>
<evidence type="ECO:0000313" key="9">
    <source>
        <dbReference type="EMBL" id="QEC73103.1"/>
    </source>
</evidence>
<keyword evidence="7" id="KW-0732">Signal</keyword>
<dbReference type="Gene3D" id="3.10.50.40">
    <property type="match status" value="1"/>
</dbReference>
<evidence type="ECO:0000256" key="2">
    <source>
        <dbReference type="ARBA" id="ARBA00006577"/>
    </source>
</evidence>
<dbReference type="PROSITE" id="PS50059">
    <property type="entry name" value="FKBP_PPIASE"/>
    <property type="match status" value="1"/>
</dbReference>
<reference evidence="9 10" key="1">
    <citation type="journal article" date="2017" name="Int. J. Syst. Evol. Microbiol.">
        <title>Arachidicoccus ginsenosidivorans sp. nov., with ginsenoside-converting activity isolated from ginseng cultivating soil.</title>
        <authorList>
            <person name="Siddiqi M.Z."/>
            <person name="Aslam Z."/>
            <person name="Im W.T."/>
        </authorList>
    </citation>
    <scope>NUCLEOTIDE SEQUENCE [LARGE SCALE GENOMIC DNA]</scope>
    <source>
        <strain evidence="9 10">Gsoil 809</strain>
    </source>
</reference>
<feature type="chain" id="PRO_5022894564" description="Peptidyl-prolyl cis-trans isomerase" evidence="7">
    <location>
        <begin position="22"/>
        <end position="244"/>
    </location>
</feature>
<dbReference type="SUPFAM" id="SSF54534">
    <property type="entry name" value="FKBP-like"/>
    <property type="match status" value="1"/>
</dbReference>
<dbReference type="Proteomes" id="UP000321291">
    <property type="component" value="Chromosome"/>
</dbReference>
<dbReference type="Pfam" id="PF01346">
    <property type="entry name" value="FKBP_N"/>
    <property type="match status" value="1"/>
</dbReference>
<comment type="catalytic activity">
    <reaction evidence="1 5 6">
        <text>[protein]-peptidylproline (omega=180) = [protein]-peptidylproline (omega=0)</text>
        <dbReference type="Rhea" id="RHEA:16237"/>
        <dbReference type="Rhea" id="RHEA-COMP:10747"/>
        <dbReference type="Rhea" id="RHEA-COMP:10748"/>
        <dbReference type="ChEBI" id="CHEBI:83833"/>
        <dbReference type="ChEBI" id="CHEBI:83834"/>
        <dbReference type="EC" id="5.2.1.8"/>
    </reaction>
</comment>
<dbReference type="InterPro" id="IPR046357">
    <property type="entry name" value="PPIase_dom_sf"/>
</dbReference>
<dbReference type="FunFam" id="3.10.50.40:FF:000006">
    <property type="entry name" value="Peptidyl-prolyl cis-trans isomerase"/>
    <property type="match status" value="1"/>
</dbReference>
<evidence type="ECO:0000313" key="10">
    <source>
        <dbReference type="Proteomes" id="UP000321291"/>
    </source>
</evidence>
<keyword evidence="10" id="KW-1185">Reference proteome</keyword>
<dbReference type="KEGG" id="agi:FSB73_16870"/>
<dbReference type="InterPro" id="IPR000774">
    <property type="entry name" value="PPIase_FKBP_N"/>
</dbReference>
<evidence type="ECO:0000256" key="1">
    <source>
        <dbReference type="ARBA" id="ARBA00000971"/>
    </source>
</evidence>
<keyword evidence="4 5" id="KW-0413">Isomerase</keyword>
<keyword evidence="3 5" id="KW-0697">Rotamase</keyword>
<dbReference type="GO" id="GO:0003755">
    <property type="term" value="F:peptidyl-prolyl cis-trans isomerase activity"/>
    <property type="evidence" value="ECO:0007669"/>
    <property type="project" value="UniProtKB-UniRule"/>
</dbReference>
<dbReference type="GO" id="GO:0006457">
    <property type="term" value="P:protein folding"/>
    <property type="evidence" value="ECO:0007669"/>
    <property type="project" value="InterPro"/>
</dbReference>
<evidence type="ECO:0000256" key="3">
    <source>
        <dbReference type="ARBA" id="ARBA00023110"/>
    </source>
</evidence>
<dbReference type="PANTHER" id="PTHR43811:SF19">
    <property type="entry name" value="39 KDA FK506-BINDING NUCLEAR PROTEIN"/>
    <property type="match status" value="1"/>
</dbReference>
<dbReference type="OrthoDB" id="9814548at2"/>
<dbReference type="RefSeq" id="WP_146784825.1">
    <property type="nucleotide sequence ID" value="NZ_CP042434.1"/>
</dbReference>
<evidence type="ECO:0000256" key="5">
    <source>
        <dbReference type="PROSITE-ProRule" id="PRU00277"/>
    </source>
</evidence>
<comment type="similarity">
    <text evidence="2 6">Belongs to the FKBP-type PPIase family.</text>
</comment>
<gene>
    <name evidence="9" type="ORF">FSB73_16870</name>
</gene>
<dbReference type="EC" id="5.2.1.8" evidence="6"/>
<protein>
    <recommendedName>
        <fullName evidence="6">Peptidyl-prolyl cis-trans isomerase</fullName>
        <ecNumber evidence="6">5.2.1.8</ecNumber>
    </recommendedName>
</protein>
<dbReference type="InterPro" id="IPR001179">
    <property type="entry name" value="PPIase_FKBP_dom"/>
</dbReference>
<dbReference type="InterPro" id="IPR036944">
    <property type="entry name" value="PPIase_FKBP_N_sf"/>
</dbReference>
<organism evidence="9 10">
    <name type="scientific">Arachidicoccus ginsenosidivorans</name>
    <dbReference type="NCBI Taxonomy" id="496057"/>
    <lineage>
        <taxon>Bacteria</taxon>
        <taxon>Pseudomonadati</taxon>
        <taxon>Bacteroidota</taxon>
        <taxon>Chitinophagia</taxon>
        <taxon>Chitinophagales</taxon>
        <taxon>Chitinophagaceae</taxon>
        <taxon>Arachidicoccus</taxon>
    </lineage>
</organism>
<dbReference type="AlphaFoldDB" id="A0A5B8VPD5"/>
<proteinExistence type="inferred from homology"/>
<sequence>MRKILITICLGVTLSAGTIYAQNSSAAKKAVNPTTHVSGTAVTPTLSTFNDTISYALGLSLAKFYQQQGATHINAKLLSQAVDAVFKKDSVLFTDQEIAGILMNADQRFSAEKAAGAKKEGAAFMAKNKTRPGVTTLPDGLQYEIMREGTGAVPTDTSNVKVNYKGMLLSGAEFDNSYKRGEPLDLNVNQVIKGWTEALQLMHEGAKWKIYVPSDLAYGDRGAGDAIPAGATLIFEIELLKINH</sequence>
<evidence type="ECO:0000256" key="4">
    <source>
        <dbReference type="ARBA" id="ARBA00023235"/>
    </source>
</evidence>